<dbReference type="Proteomes" id="UP001165422">
    <property type="component" value="Unassembled WGS sequence"/>
</dbReference>
<reference evidence="1" key="1">
    <citation type="submission" date="2021-11" db="EMBL/GenBank/DDBJ databases">
        <authorList>
            <person name="Qingchun L."/>
            <person name="Dong Z."/>
            <person name="Zongwei Q."/>
            <person name="Jia Z."/>
            <person name="Duotao L."/>
        </authorList>
    </citation>
    <scope>NUCLEOTIDE SEQUENCE</scope>
    <source>
        <strain evidence="1">WLY-B-L2</strain>
    </source>
</reference>
<proteinExistence type="predicted"/>
<evidence type="ECO:0000313" key="1">
    <source>
        <dbReference type="EMBL" id="MCC9295102.1"/>
    </source>
</evidence>
<comment type="caution">
    <text evidence="1">The sequence shown here is derived from an EMBL/GenBank/DDBJ whole genome shotgun (WGS) entry which is preliminary data.</text>
</comment>
<gene>
    <name evidence="1" type="ORF">LN736_09565</name>
</gene>
<organism evidence="1 2">
    <name type="scientific">Clostridium aromativorans</name>
    <dbReference type="NCBI Taxonomy" id="2836848"/>
    <lineage>
        <taxon>Bacteria</taxon>
        <taxon>Bacillati</taxon>
        <taxon>Bacillota</taxon>
        <taxon>Clostridia</taxon>
        <taxon>Eubacteriales</taxon>
        <taxon>Clostridiaceae</taxon>
        <taxon>Clostridium</taxon>
    </lineage>
</organism>
<protein>
    <submittedName>
        <fullName evidence="1">Uncharacterized protein</fullName>
    </submittedName>
</protein>
<evidence type="ECO:0000313" key="2">
    <source>
        <dbReference type="Proteomes" id="UP001165422"/>
    </source>
</evidence>
<keyword evidence="2" id="KW-1185">Reference proteome</keyword>
<dbReference type="EMBL" id="JAJJPB010000010">
    <property type="protein sequence ID" value="MCC9295102.1"/>
    <property type="molecule type" value="Genomic_DNA"/>
</dbReference>
<name>A0ABS8N5N3_9CLOT</name>
<sequence>MAIRFDMGQIKKLLLYFNMKPLKKGSFIYGGIGNDGIYRTCKFDYHKDNDTLRPGTASAIAHSLKFKNVMEMKNFIDKNL</sequence>
<dbReference type="RefSeq" id="WP_150358274.1">
    <property type="nucleotide sequence ID" value="NZ_JAJJPB010000010.1"/>
</dbReference>
<accession>A0ABS8N5N3</accession>